<protein>
    <recommendedName>
        <fullName evidence="4">PH domain-containing protein</fullName>
    </recommendedName>
</protein>
<keyword evidence="1" id="KW-1133">Transmembrane helix</keyword>
<organism evidence="2 3">
    <name type="scientific">Pontibacter aquaedesilientis</name>
    <dbReference type="NCBI Taxonomy" id="2766980"/>
    <lineage>
        <taxon>Bacteria</taxon>
        <taxon>Pseudomonadati</taxon>
        <taxon>Bacteroidota</taxon>
        <taxon>Cytophagia</taxon>
        <taxon>Cytophagales</taxon>
        <taxon>Hymenobacteraceae</taxon>
        <taxon>Pontibacter</taxon>
    </lineage>
</organism>
<dbReference type="RefSeq" id="WP_191184236.1">
    <property type="nucleotide sequence ID" value="NZ_JACXAJ010000006.1"/>
</dbReference>
<comment type="caution">
    <text evidence="2">The sequence shown here is derived from an EMBL/GenBank/DDBJ whole genome shotgun (WGS) entry which is preliminary data.</text>
</comment>
<proteinExistence type="predicted"/>
<accession>A0ABR7XIH5</accession>
<feature type="transmembrane region" description="Helical" evidence="1">
    <location>
        <begin position="45"/>
        <end position="62"/>
    </location>
</feature>
<sequence>MKDTLYSYNTGHCFGIAFRVFGWLATLLALFTLVSGYVAASYGYVAAWLILPVGITTQFTHYRTEFDLEHRTYREGIGFAGMTFGDKLPLPGFEFLFLKRNRYRQTMESRGSMSTFALEKYDGYLKLADGVKLHLLQRKDKGRAMAEMERIARELNVELRDLTELKI</sequence>
<keyword evidence="1" id="KW-0472">Membrane</keyword>
<feature type="transmembrane region" description="Helical" evidence="1">
    <location>
        <begin position="20"/>
        <end position="39"/>
    </location>
</feature>
<keyword evidence="1" id="KW-0812">Transmembrane</keyword>
<evidence type="ECO:0000256" key="1">
    <source>
        <dbReference type="SAM" id="Phobius"/>
    </source>
</evidence>
<gene>
    <name evidence="2" type="ORF">H9Q13_13000</name>
</gene>
<reference evidence="2 3" key="1">
    <citation type="submission" date="2020-09" db="EMBL/GenBank/DDBJ databases">
        <title>Genome sequencing and assembly of Pontibacter sp.</title>
        <authorList>
            <person name="Chhetri G."/>
        </authorList>
    </citation>
    <scope>NUCLEOTIDE SEQUENCE [LARGE SCALE GENOMIC DNA]</scope>
    <source>
        <strain evidence="2 3">JH31</strain>
    </source>
</reference>
<name>A0ABR7XIH5_9BACT</name>
<dbReference type="EMBL" id="JACXAJ010000006">
    <property type="protein sequence ID" value="MBD1398087.1"/>
    <property type="molecule type" value="Genomic_DNA"/>
</dbReference>
<evidence type="ECO:0000313" key="3">
    <source>
        <dbReference type="Proteomes" id="UP000625551"/>
    </source>
</evidence>
<keyword evidence="3" id="KW-1185">Reference proteome</keyword>
<evidence type="ECO:0008006" key="4">
    <source>
        <dbReference type="Google" id="ProtNLM"/>
    </source>
</evidence>
<evidence type="ECO:0000313" key="2">
    <source>
        <dbReference type="EMBL" id="MBD1398087.1"/>
    </source>
</evidence>
<dbReference type="Proteomes" id="UP000625551">
    <property type="component" value="Unassembled WGS sequence"/>
</dbReference>